<gene>
    <name evidence="3" type="ORF">CLO192961_LOCUS37028</name>
</gene>
<comment type="caution">
    <text evidence="3">The sequence shown here is derived from an EMBL/GenBank/DDBJ whole genome shotgun (WGS) entry which is preliminary data.</text>
</comment>
<feature type="compositionally biased region" description="Low complexity" evidence="1">
    <location>
        <begin position="84"/>
        <end position="94"/>
    </location>
</feature>
<dbReference type="PROSITE" id="PS50097">
    <property type="entry name" value="BTB"/>
    <property type="match status" value="1"/>
</dbReference>
<dbReference type="PANTHER" id="PTHR47843">
    <property type="entry name" value="BTB DOMAIN-CONTAINING PROTEIN-RELATED"/>
    <property type="match status" value="1"/>
</dbReference>
<evidence type="ECO:0000313" key="3">
    <source>
        <dbReference type="EMBL" id="VUC20983.1"/>
    </source>
</evidence>
<feature type="region of interest" description="Disordered" evidence="1">
    <location>
        <begin position="281"/>
        <end position="300"/>
    </location>
</feature>
<reference evidence="3 4" key="1">
    <citation type="submission" date="2019-06" db="EMBL/GenBank/DDBJ databases">
        <authorList>
            <person name="Broberg M."/>
        </authorList>
    </citation>
    <scope>NUCLEOTIDE SEQUENCE [LARGE SCALE GENOMIC DNA]</scope>
</reference>
<evidence type="ECO:0000256" key="1">
    <source>
        <dbReference type="SAM" id="MobiDB-lite"/>
    </source>
</evidence>
<feature type="region of interest" description="Disordered" evidence="1">
    <location>
        <begin position="84"/>
        <end position="143"/>
    </location>
</feature>
<evidence type="ECO:0000313" key="4">
    <source>
        <dbReference type="Proteomes" id="UP000766486"/>
    </source>
</evidence>
<dbReference type="SUPFAM" id="SSF54695">
    <property type="entry name" value="POZ domain"/>
    <property type="match status" value="1"/>
</dbReference>
<keyword evidence="4" id="KW-1185">Reference proteome</keyword>
<feature type="domain" description="BTB" evidence="2">
    <location>
        <begin position="13"/>
        <end position="82"/>
    </location>
</feature>
<sequence length="316" mass="35241">MNGIPKELVASSTQFRFSVGPDAKEYTIHSDLVALQSPVLSVLVNGGLSESISQSVNWDDIDEQSFLSFWEFVYTGDYDVSDATYSSSGSTDASSNDDREEATGGQNGSFSSKERYRHEDEADCMQQGEEHPRGMLTSNVKNRQRPTMTWSDHVLGTEYPQDVKDGDFPGAFVHHARVYVLADRYAIPRLMNLSIHKLGTVMKNCTKAEDKAQGIMALLQLCYTNLVPDRLTRLTIHHAADSILRLWQLEEFQDLLDKQAALSKTMLGLFLPAVQVISDESDNGYGDKNEGDQDEAAEAAEATEATEFQYYSEYSD</sequence>
<evidence type="ECO:0000259" key="2">
    <source>
        <dbReference type="PROSITE" id="PS50097"/>
    </source>
</evidence>
<protein>
    <recommendedName>
        <fullName evidence="2">BTB domain-containing protein</fullName>
    </recommendedName>
</protein>
<dbReference type="InterPro" id="IPR011333">
    <property type="entry name" value="SKP1/BTB/POZ_sf"/>
</dbReference>
<dbReference type="PANTHER" id="PTHR47843:SF2">
    <property type="entry name" value="BTB DOMAIN-CONTAINING PROTEIN"/>
    <property type="match status" value="1"/>
</dbReference>
<dbReference type="Gene3D" id="3.30.710.10">
    <property type="entry name" value="Potassium Channel Kv1.1, Chain A"/>
    <property type="match status" value="1"/>
</dbReference>
<name>A0ABY6TRL0_BIOOC</name>
<organism evidence="3 4">
    <name type="scientific">Bionectria ochroleuca</name>
    <name type="common">Gliocladium roseum</name>
    <dbReference type="NCBI Taxonomy" id="29856"/>
    <lineage>
        <taxon>Eukaryota</taxon>
        <taxon>Fungi</taxon>
        <taxon>Dikarya</taxon>
        <taxon>Ascomycota</taxon>
        <taxon>Pezizomycotina</taxon>
        <taxon>Sordariomycetes</taxon>
        <taxon>Hypocreomycetidae</taxon>
        <taxon>Hypocreales</taxon>
        <taxon>Bionectriaceae</taxon>
        <taxon>Clonostachys</taxon>
    </lineage>
</organism>
<dbReference type="EMBL" id="CABFNS010000316">
    <property type="protein sequence ID" value="VUC20983.1"/>
    <property type="molecule type" value="Genomic_DNA"/>
</dbReference>
<dbReference type="Proteomes" id="UP000766486">
    <property type="component" value="Unassembled WGS sequence"/>
</dbReference>
<proteinExistence type="predicted"/>
<dbReference type="InterPro" id="IPR000210">
    <property type="entry name" value="BTB/POZ_dom"/>
</dbReference>
<accession>A0ABY6TRL0</accession>